<dbReference type="CDD" id="cd00041">
    <property type="entry name" value="CUB"/>
    <property type="match status" value="2"/>
</dbReference>
<reference evidence="8 9" key="1">
    <citation type="journal article" date="2018" name="Sci. Rep.">
        <title>Comparative analysis of the Pocillopora damicornis genome highlights role of immune system in coral evolution.</title>
        <authorList>
            <person name="Cunning R."/>
            <person name="Bay R.A."/>
            <person name="Gillette P."/>
            <person name="Baker A.C."/>
            <person name="Traylor-Knowles N."/>
        </authorList>
    </citation>
    <scope>NUCLEOTIDE SEQUENCE [LARGE SCALE GENOMIC DNA]</scope>
    <source>
        <strain evidence="8">RSMAS</strain>
        <tissue evidence="8">Whole animal</tissue>
    </source>
</reference>
<evidence type="ECO:0000259" key="7">
    <source>
        <dbReference type="PROSITE" id="PS50025"/>
    </source>
</evidence>
<dbReference type="SUPFAM" id="SSF49854">
    <property type="entry name" value="Spermadhesin, CUB domain"/>
    <property type="match status" value="2"/>
</dbReference>
<dbReference type="AlphaFoldDB" id="A0A3M6TD27"/>
<feature type="domain" description="Laminin G" evidence="7">
    <location>
        <begin position="311"/>
        <end position="487"/>
    </location>
</feature>
<dbReference type="PANTHER" id="PTHR24251">
    <property type="entry name" value="OVOCHYMASE-RELATED"/>
    <property type="match status" value="1"/>
</dbReference>
<dbReference type="CDD" id="cd00110">
    <property type="entry name" value="LamG"/>
    <property type="match status" value="1"/>
</dbReference>
<comment type="caution">
    <text evidence="8">The sequence shown here is derived from an EMBL/GenBank/DDBJ whole genome shotgun (WGS) entry which is preliminary data.</text>
</comment>
<dbReference type="STRING" id="46731.A0A3M6TD27"/>
<dbReference type="InterPro" id="IPR013320">
    <property type="entry name" value="ConA-like_dom_sf"/>
</dbReference>
<evidence type="ECO:0000259" key="6">
    <source>
        <dbReference type="PROSITE" id="PS01180"/>
    </source>
</evidence>
<evidence type="ECO:0000256" key="3">
    <source>
        <dbReference type="PROSITE-ProRule" id="PRU00059"/>
    </source>
</evidence>
<proteinExistence type="predicted"/>
<comment type="caution">
    <text evidence="4">Lacks conserved residue(s) required for the propagation of feature annotation.</text>
</comment>
<feature type="region of interest" description="Disordered" evidence="5">
    <location>
        <begin position="1"/>
        <end position="23"/>
    </location>
</feature>
<dbReference type="SMART" id="SM00042">
    <property type="entry name" value="CUB"/>
    <property type="match status" value="2"/>
</dbReference>
<evidence type="ECO:0000313" key="8">
    <source>
        <dbReference type="EMBL" id="RMX39270.1"/>
    </source>
</evidence>
<feature type="disulfide bond" evidence="3">
    <location>
        <begin position="249"/>
        <end position="266"/>
    </location>
</feature>
<dbReference type="SUPFAM" id="SSF49899">
    <property type="entry name" value="Concanavalin A-like lectins/glucanases"/>
    <property type="match status" value="1"/>
</dbReference>
<dbReference type="Proteomes" id="UP000275408">
    <property type="component" value="Unassembled WGS sequence"/>
</dbReference>
<dbReference type="OrthoDB" id="6116165at2759"/>
<evidence type="ECO:0000256" key="4">
    <source>
        <dbReference type="PROSITE-ProRule" id="PRU00122"/>
    </source>
</evidence>
<accession>A0A3M6TD27</accession>
<dbReference type="EMBL" id="RCHS01003840">
    <property type="protein sequence ID" value="RMX39270.1"/>
    <property type="molecule type" value="Genomic_DNA"/>
</dbReference>
<keyword evidence="1" id="KW-0677">Repeat</keyword>
<dbReference type="PANTHER" id="PTHR24251:SF37">
    <property type="entry name" value="CUB DOMAIN-CONTAINING PROTEIN"/>
    <property type="match status" value="1"/>
</dbReference>
<dbReference type="SMART" id="SM00282">
    <property type="entry name" value="LamG"/>
    <property type="match status" value="1"/>
</dbReference>
<evidence type="ECO:0000256" key="1">
    <source>
        <dbReference type="ARBA" id="ARBA00022737"/>
    </source>
</evidence>
<feature type="compositionally biased region" description="Basic and acidic residues" evidence="5">
    <location>
        <begin position="1"/>
        <end position="22"/>
    </location>
</feature>
<feature type="disulfide bond" evidence="3">
    <location>
        <begin position="63"/>
        <end position="90"/>
    </location>
</feature>
<keyword evidence="9" id="KW-1185">Reference proteome</keyword>
<dbReference type="PROSITE" id="PS50025">
    <property type="entry name" value="LAM_G_DOMAIN"/>
    <property type="match status" value="1"/>
</dbReference>
<protein>
    <recommendedName>
        <fullName evidence="10">CUB domain-containing protein</fullName>
    </recommendedName>
</protein>
<keyword evidence="2 3" id="KW-1015">Disulfide bond</keyword>
<feature type="domain" description="CUB" evidence="6">
    <location>
        <begin position="63"/>
        <end position="175"/>
    </location>
</feature>
<evidence type="ECO:0000256" key="2">
    <source>
        <dbReference type="ARBA" id="ARBA00023157"/>
    </source>
</evidence>
<dbReference type="Pfam" id="PF00431">
    <property type="entry name" value="CUB"/>
    <property type="match status" value="2"/>
</dbReference>
<dbReference type="Gene3D" id="2.60.120.290">
    <property type="entry name" value="Spermadhesin, CUB domain"/>
    <property type="match status" value="2"/>
</dbReference>
<dbReference type="Pfam" id="PF02210">
    <property type="entry name" value="Laminin_G_2"/>
    <property type="match status" value="1"/>
</dbReference>
<evidence type="ECO:0000313" key="9">
    <source>
        <dbReference type="Proteomes" id="UP000275408"/>
    </source>
</evidence>
<gene>
    <name evidence="8" type="ORF">pdam_00016733</name>
</gene>
<name>A0A3M6TD27_POCDA</name>
<dbReference type="InterPro" id="IPR000859">
    <property type="entry name" value="CUB_dom"/>
</dbReference>
<organism evidence="8 9">
    <name type="scientific">Pocillopora damicornis</name>
    <name type="common">Cauliflower coral</name>
    <name type="synonym">Millepora damicornis</name>
    <dbReference type="NCBI Taxonomy" id="46731"/>
    <lineage>
        <taxon>Eukaryota</taxon>
        <taxon>Metazoa</taxon>
        <taxon>Cnidaria</taxon>
        <taxon>Anthozoa</taxon>
        <taxon>Hexacorallia</taxon>
        <taxon>Scleractinia</taxon>
        <taxon>Astrocoeniina</taxon>
        <taxon>Pocilloporidae</taxon>
        <taxon>Pocillopora</taxon>
    </lineage>
</organism>
<dbReference type="InterPro" id="IPR001791">
    <property type="entry name" value="Laminin_G"/>
</dbReference>
<dbReference type="InterPro" id="IPR035914">
    <property type="entry name" value="Sperma_CUB_dom_sf"/>
</dbReference>
<dbReference type="FunFam" id="2.60.120.290:FF:000005">
    <property type="entry name" value="Procollagen C-endopeptidase enhancer 1"/>
    <property type="match status" value="1"/>
</dbReference>
<evidence type="ECO:0000256" key="5">
    <source>
        <dbReference type="SAM" id="MobiDB-lite"/>
    </source>
</evidence>
<feature type="domain" description="CUB" evidence="6">
    <location>
        <begin position="188"/>
        <end position="306"/>
    </location>
</feature>
<dbReference type="PROSITE" id="PS01180">
    <property type="entry name" value="CUB"/>
    <property type="match status" value="2"/>
</dbReference>
<dbReference type="Gene3D" id="2.60.120.200">
    <property type="match status" value="1"/>
</dbReference>
<feature type="disulfide bond" evidence="3">
    <location>
        <begin position="121"/>
        <end position="138"/>
    </location>
</feature>
<evidence type="ECO:0008006" key="10">
    <source>
        <dbReference type="Google" id="ProtNLM"/>
    </source>
</evidence>
<sequence length="488" mass="54694">MIKYSDLPEKSREERVHSEADTTRQFSLQTFGESVVKPIKGDKNHDEEDISVSFTCCVGISVCPSREIQATQGEVTSPNFPDAYPSDVNCVLTIDGGNSVKIKLKFEHFEVEEDDNDPNECNYDAVTIIDGPRTSRYCGRRTPPEYTSTGNKISIGFKSDESFEIKGFNISFTSFAVETDPPKGSDICPTREIKIKPDSPETMKGALYSPNFPNFYPNDQSCTLTLDVPDNYKAVVTFQKFALQYSETCDFDKLVVSDESDSDTQCGGGADRLPPLIEKKGREVKFSFTTDSSTTSTGFQLEYNITRLEEGRCVCTTGLGYTTIANFKPRNDRKHDDIRFEFKSTQSSGMIMYAKGYYKDYIYIGYKDSNVFMYHIELGTGTKRMETKNLKLNDDNWHKVHLTRADRVLTISIDDVTLSGQAPGGYNRLDIPTATAYFLGAPTSLNLEPNFIGCIRDFTVDGYEPLTNAWVGKPDYSIVGKSSMRQCS</sequence>